<evidence type="ECO:0000313" key="13">
    <source>
        <dbReference type="Proteomes" id="UP000199729"/>
    </source>
</evidence>
<dbReference type="AlphaFoldDB" id="A0A221KGD9"/>
<feature type="region of interest" description="Disordered" evidence="10">
    <location>
        <begin position="221"/>
        <end position="250"/>
    </location>
</feature>
<reference evidence="12 13" key="1">
    <citation type="submission" date="2017-07" db="EMBL/GenBank/DDBJ databases">
        <title>Complete Genome Sequence of the cosmetic ferment Vitreoscilla filiformis (ATCC15551).</title>
        <authorList>
            <person name="Contreras S."/>
            <person name="Sagory-Zalkind P."/>
            <person name="Blanquart H."/>
            <person name="Iltis A."/>
            <person name="Morand S.C."/>
        </authorList>
    </citation>
    <scope>NUCLEOTIDE SEQUENCE [LARGE SCALE GENOMIC DNA]</scope>
    <source>
        <strain evidence="12 13">ATCC 15551</strain>
    </source>
</reference>
<protein>
    <recommendedName>
        <fullName evidence="9">N-acetylmuramoyl-L-alanine amidase AmiC</fullName>
        <ecNumber evidence="4">3.5.1.28</ecNumber>
    </recommendedName>
</protein>
<dbReference type="KEGG" id="vff:VITFI_CDS2334"/>
<dbReference type="SMART" id="SM00646">
    <property type="entry name" value="Ami_3"/>
    <property type="match status" value="1"/>
</dbReference>
<evidence type="ECO:0000256" key="4">
    <source>
        <dbReference type="ARBA" id="ARBA00011901"/>
    </source>
</evidence>
<dbReference type="Proteomes" id="UP000199729">
    <property type="component" value="Chromosome"/>
</dbReference>
<keyword evidence="13" id="KW-1185">Reference proteome</keyword>
<evidence type="ECO:0000259" key="11">
    <source>
        <dbReference type="SMART" id="SM00646"/>
    </source>
</evidence>
<dbReference type="InterPro" id="IPR002508">
    <property type="entry name" value="MurNAc-LAA_cat"/>
</dbReference>
<dbReference type="GO" id="GO:0009253">
    <property type="term" value="P:peptidoglycan catabolic process"/>
    <property type="evidence" value="ECO:0007669"/>
    <property type="project" value="InterPro"/>
</dbReference>
<dbReference type="GO" id="GO:0008745">
    <property type="term" value="F:N-acetylmuramoyl-L-alanine amidase activity"/>
    <property type="evidence" value="ECO:0007669"/>
    <property type="project" value="UniProtKB-EC"/>
</dbReference>
<dbReference type="Gene3D" id="2.60.40.3500">
    <property type="match status" value="1"/>
</dbReference>
<dbReference type="EC" id="3.5.1.28" evidence="4"/>
<evidence type="ECO:0000256" key="6">
    <source>
        <dbReference type="ARBA" id="ARBA00022764"/>
    </source>
</evidence>
<accession>A0A221KGD9</accession>
<dbReference type="FunFam" id="3.40.630.40:FF:000001">
    <property type="entry name" value="N-acetylmuramoyl-L-alanine amidase"/>
    <property type="match status" value="1"/>
</dbReference>
<dbReference type="PANTHER" id="PTHR30404:SF0">
    <property type="entry name" value="N-ACETYLMURAMOYL-L-ALANINE AMIDASE AMIC"/>
    <property type="match status" value="1"/>
</dbReference>
<dbReference type="PANTHER" id="PTHR30404">
    <property type="entry name" value="N-ACETYLMURAMOYL-L-ALANINE AMIDASE"/>
    <property type="match status" value="1"/>
</dbReference>
<evidence type="ECO:0000256" key="8">
    <source>
        <dbReference type="ARBA" id="ARBA00023316"/>
    </source>
</evidence>
<comment type="catalytic activity">
    <reaction evidence="1">
        <text>Hydrolyzes the link between N-acetylmuramoyl residues and L-amino acid residues in certain cell-wall glycopeptides.</text>
        <dbReference type="EC" id="3.5.1.28"/>
    </reaction>
</comment>
<comment type="subcellular location">
    <subcellularLocation>
        <location evidence="2">Periplasm</location>
    </subcellularLocation>
</comment>
<organism evidence="12 13">
    <name type="scientific">Vitreoscilla filiformis</name>
    <dbReference type="NCBI Taxonomy" id="63"/>
    <lineage>
        <taxon>Bacteria</taxon>
        <taxon>Pseudomonadati</taxon>
        <taxon>Pseudomonadota</taxon>
        <taxon>Betaproteobacteria</taxon>
        <taxon>Neisseriales</taxon>
        <taxon>Neisseriaceae</taxon>
        <taxon>Vitreoscilla</taxon>
    </lineage>
</organism>
<dbReference type="CDD" id="cd02696">
    <property type="entry name" value="MurNAc-LAA"/>
    <property type="match status" value="1"/>
</dbReference>
<gene>
    <name evidence="12" type="ORF">VITFI_CDS2334</name>
</gene>
<dbReference type="Pfam" id="PF11741">
    <property type="entry name" value="AMIN"/>
    <property type="match status" value="1"/>
</dbReference>
<dbReference type="Gene3D" id="3.40.630.40">
    <property type="entry name" value="Zn-dependent exopeptidases"/>
    <property type="match status" value="1"/>
</dbReference>
<evidence type="ECO:0000256" key="1">
    <source>
        <dbReference type="ARBA" id="ARBA00001561"/>
    </source>
</evidence>
<evidence type="ECO:0000256" key="5">
    <source>
        <dbReference type="ARBA" id="ARBA00022729"/>
    </source>
</evidence>
<sequence>MKRRHALTHFTHASLGWVALTLGPAELAYGASVIGVRVWPASDYTRMTVESDTPLKATHFVTTGPDRLVVDFTGHQLTPELRELVGKVKPGDPYIAAIRVGQFQADVVRLVVDLKQGIKPEQFALAPAGPYKHRLVFDLYPQQETTPIQAMIREKAVELANDDDLTRRAELYAFAQALEPEAAAAAAAAIPGASEAASGVPEMIDPDSDEIEQFLLRIDPTYQGWSPDPTRPRPRVPPDSRPVNRPSVGGRGSFKQLFVVAIDPGHGGEDPGAVGPSGLREKDVVLDIAQQLRKRINARPNMRAMMTRDADFFVPLHERVIKARRVRADLFISIHADAFTRPEARGASVFVLSTSGASSSAARWMAQKENTSDLIGGVNTASRDAGVLRVMLDMSTTAQIRDSMTIGREVLDSLGTVGRLHKNQVEQASFAVLKAPDVPSILVETAFISNPEEERKLNSPAYQRKLVEAIMKGIDRYFAKKPASRRRTA</sequence>
<keyword evidence="5" id="KW-0732">Signal</keyword>
<evidence type="ECO:0000256" key="9">
    <source>
        <dbReference type="ARBA" id="ARBA00074581"/>
    </source>
</evidence>
<evidence type="ECO:0000256" key="2">
    <source>
        <dbReference type="ARBA" id="ARBA00004418"/>
    </source>
</evidence>
<dbReference type="InterPro" id="IPR021731">
    <property type="entry name" value="AMIN_dom"/>
</dbReference>
<dbReference type="EMBL" id="CP022423">
    <property type="protein sequence ID" value="ASM78112.1"/>
    <property type="molecule type" value="Genomic_DNA"/>
</dbReference>
<name>A0A221KGD9_VITFI</name>
<keyword evidence="8" id="KW-0961">Cell wall biogenesis/degradation</keyword>
<proteinExistence type="inferred from homology"/>
<dbReference type="InterPro" id="IPR050695">
    <property type="entry name" value="N-acetylmuramoyl_amidase_3"/>
</dbReference>
<dbReference type="GO" id="GO:0071555">
    <property type="term" value="P:cell wall organization"/>
    <property type="evidence" value="ECO:0007669"/>
    <property type="project" value="UniProtKB-KW"/>
</dbReference>
<keyword evidence="6" id="KW-0574">Periplasm</keyword>
<dbReference type="Pfam" id="PF01520">
    <property type="entry name" value="Amidase_3"/>
    <property type="match status" value="1"/>
</dbReference>
<dbReference type="SUPFAM" id="SSF53187">
    <property type="entry name" value="Zn-dependent exopeptidases"/>
    <property type="match status" value="1"/>
</dbReference>
<evidence type="ECO:0000256" key="10">
    <source>
        <dbReference type="SAM" id="MobiDB-lite"/>
    </source>
</evidence>
<feature type="domain" description="MurNAc-LAA" evidence="11">
    <location>
        <begin position="320"/>
        <end position="475"/>
    </location>
</feature>
<comment type="similarity">
    <text evidence="3">Belongs to the N-acetylmuramoyl-L-alanine amidase 3 family.</text>
</comment>
<evidence type="ECO:0000256" key="3">
    <source>
        <dbReference type="ARBA" id="ARBA00010860"/>
    </source>
</evidence>
<evidence type="ECO:0000313" key="12">
    <source>
        <dbReference type="EMBL" id="ASM78112.1"/>
    </source>
</evidence>
<dbReference type="OrthoDB" id="9806267at2"/>
<dbReference type="GO" id="GO:0030288">
    <property type="term" value="C:outer membrane-bounded periplasmic space"/>
    <property type="evidence" value="ECO:0007669"/>
    <property type="project" value="TreeGrafter"/>
</dbReference>
<evidence type="ECO:0000256" key="7">
    <source>
        <dbReference type="ARBA" id="ARBA00022801"/>
    </source>
</evidence>
<dbReference type="RefSeq" id="WP_089417089.1">
    <property type="nucleotide sequence ID" value="NZ_CP022423.1"/>
</dbReference>
<keyword evidence="7" id="KW-0378">Hydrolase</keyword>